<organism evidence="2 3">
    <name type="scientific">Granulicella arctica</name>
    <dbReference type="NCBI Taxonomy" id="940613"/>
    <lineage>
        <taxon>Bacteria</taxon>
        <taxon>Pseudomonadati</taxon>
        <taxon>Acidobacteriota</taxon>
        <taxon>Terriglobia</taxon>
        <taxon>Terriglobales</taxon>
        <taxon>Acidobacteriaceae</taxon>
        <taxon>Granulicella</taxon>
    </lineage>
</organism>
<comment type="caution">
    <text evidence="2">The sequence shown here is derived from an EMBL/GenBank/DDBJ whole genome shotgun (WGS) entry which is preliminary data.</text>
</comment>
<dbReference type="PRINTS" id="PR00081">
    <property type="entry name" value="GDHRDH"/>
</dbReference>
<dbReference type="NCBIfam" id="NF004513">
    <property type="entry name" value="PRK05854.1"/>
    <property type="match status" value="1"/>
</dbReference>
<dbReference type="Proteomes" id="UP000589520">
    <property type="component" value="Unassembled WGS sequence"/>
</dbReference>
<dbReference type="InterPro" id="IPR036291">
    <property type="entry name" value="NAD(P)-bd_dom_sf"/>
</dbReference>
<dbReference type="PANTHER" id="PTHR43157:SF31">
    <property type="entry name" value="PHOSPHATIDYLINOSITOL-GLYCAN BIOSYNTHESIS CLASS F PROTEIN"/>
    <property type="match status" value="1"/>
</dbReference>
<dbReference type="NCBIfam" id="NF004846">
    <property type="entry name" value="PRK06197.1"/>
    <property type="match status" value="1"/>
</dbReference>
<dbReference type="CDD" id="cd05327">
    <property type="entry name" value="retinol-DH_like_SDR_c_like"/>
    <property type="match status" value="1"/>
</dbReference>
<accession>A0A7Y9TRQ1</accession>
<dbReference type="GO" id="GO:0016491">
    <property type="term" value="F:oxidoreductase activity"/>
    <property type="evidence" value="ECO:0007669"/>
    <property type="project" value="UniProtKB-KW"/>
</dbReference>
<gene>
    <name evidence="2" type="ORF">HDF17_000705</name>
</gene>
<dbReference type="EMBL" id="JACCCW010000001">
    <property type="protein sequence ID" value="NYF78418.1"/>
    <property type="molecule type" value="Genomic_DNA"/>
</dbReference>
<dbReference type="InterPro" id="IPR002347">
    <property type="entry name" value="SDR_fam"/>
</dbReference>
<reference evidence="2 3" key="1">
    <citation type="submission" date="2020-07" db="EMBL/GenBank/DDBJ databases">
        <title>Genomic Encyclopedia of Type Strains, Phase IV (KMG-V): Genome sequencing to study the core and pangenomes of soil and plant-associated prokaryotes.</title>
        <authorList>
            <person name="Whitman W."/>
        </authorList>
    </citation>
    <scope>NUCLEOTIDE SEQUENCE [LARGE SCALE GENOMIC DNA]</scope>
    <source>
        <strain evidence="2 3">X4EP2</strain>
    </source>
</reference>
<dbReference type="Gene3D" id="3.40.50.720">
    <property type="entry name" value="NAD(P)-binding Rossmann-like Domain"/>
    <property type="match status" value="1"/>
</dbReference>
<evidence type="ECO:0000256" key="1">
    <source>
        <dbReference type="ARBA" id="ARBA00023002"/>
    </source>
</evidence>
<keyword evidence="1" id="KW-0560">Oxidoreductase</keyword>
<dbReference type="PANTHER" id="PTHR43157">
    <property type="entry name" value="PHOSPHATIDYLINOSITOL-GLYCAN BIOSYNTHESIS CLASS F PROTEIN-RELATED"/>
    <property type="match status" value="1"/>
</dbReference>
<keyword evidence="3" id="KW-1185">Reference proteome</keyword>
<dbReference type="AlphaFoldDB" id="A0A7Y9TRQ1"/>
<dbReference type="SUPFAM" id="SSF51735">
    <property type="entry name" value="NAD(P)-binding Rossmann-fold domains"/>
    <property type="match status" value="1"/>
</dbReference>
<evidence type="ECO:0000313" key="2">
    <source>
        <dbReference type="EMBL" id="NYF78418.1"/>
    </source>
</evidence>
<sequence length="310" mass="33208">MSPWTLANIPTQQGRRALITGANSGIGYYAALELARKGAHILFASRDRTRGEAALARLRAEAPNASAELVTLDLASLQSVHNFAAQQLEQGLPLDLLINNAGVMAPPQRLVTADGFELQFGTNVLGHFALTALLLPLIQKAAGTPRIVTIASIAHKRGRIDFDDLQATRSYAPMRSYQQSKLANLMLAFELDRRLRAAHSPILSIAAHPGVANTNLFHKGDFSSIERAARRAVGSLIDSFLNSEASGALPTLYAATAPEAVSGGYYGPQGFQEMRGGDVGPAKISPQALDQAAQQRLWLFCEQLTGTTLL</sequence>
<proteinExistence type="predicted"/>
<dbReference type="RefSeq" id="WP_179487807.1">
    <property type="nucleotide sequence ID" value="NZ_JACCCW010000001.1"/>
</dbReference>
<dbReference type="Pfam" id="PF00106">
    <property type="entry name" value="adh_short"/>
    <property type="match status" value="1"/>
</dbReference>
<name>A0A7Y9TRQ1_9BACT</name>
<evidence type="ECO:0000313" key="3">
    <source>
        <dbReference type="Proteomes" id="UP000589520"/>
    </source>
</evidence>
<protein>
    <submittedName>
        <fullName evidence="2">NAD(P)-dependent dehydrogenase (Short-subunit alcohol dehydrogenase family)</fullName>
    </submittedName>
</protein>